<dbReference type="PANTHER" id="PTHR10811">
    <property type="entry name" value="FRINGE-RELATED"/>
    <property type="match status" value="1"/>
</dbReference>
<feature type="region of interest" description="Disordered" evidence="1">
    <location>
        <begin position="1"/>
        <end position="41"/>
    </location>
</feature>
<protein>
    <submittedName>
        <fullName evidence="2">Uncharacterized protein</fullName>
    </submittedName>
</protein>
<dbReference type="Gramene" id="rna-AYBTSS11_LOCUS15543">
    <property type="protein sequence ID" value="CAJ1952900.1"/>
    <property type="gene ID" value="gene-AYBTSS11_LOCUS15543"/>
</dbReference>
<dbReference type="AlphaFoldDB" id="A0AA86SDJ4"/>
<accession>A0AA86SDJ4</accession>
<evidence type="ECO:0000256" key="1">
    <source>
        <dbReference type="SAM" id="MobiDB-lite"/>
    </source>
</evidence>
<organism evidence="2 3">
    <name type="scientific">Sphenostylis stenocarpa</name>
    <dbReference type="NCBI Taxonomy" id="92480"/>
    <lineage>
        <taxon>Eukaryota</taxon>
        <taxon>Viridiplantae</taxon>
        <taxon>Streptophyta</taxon>
        <taxon>Embryophyta</taxon>
        <taxon>Tracheophyta</taxon>
        <taxon>Spermatophyta</taxon>
        <taxon>Magnoliopsida</taxon>
        <taxon>eudicotyledons</taxon>
        <taxon>Gunneridae</taxon>
        <taxon>Pentapetalae</taxon>
        <taxon>rosids</taxon>
        <taxon>fabids</taxon>
        <taxon>Fabales</taxon>
        <taxon>Fabaceae</taxon>
        <taxon>Papilionoideae</taxon>
        <taxon>50 kb inversion clade</taxon>
        <taxon>NPAAA clade</taxon>
        <taxon>indigoferoid/millettioid clade</taxon>
        <taxon>Phaseoleae</taxon>
        <taxon>Sphenostylis</taxon>
    </lineage>
</organism>
<proteinExistence type="predicted"/>
<name>A0AA86SDJ4_9FABA</name>
<evidence type="ECO:0000313" key="3">
    <source>
        <dbReference type="Proteomes" id="UP001189624"/>
    </source>
</evidence>
<keyword evidence="3" id="KW-1185">Reference proteome</keyword>
<dbReference type="Gene3D" id="3.90.550.50">
    <property type="match status" value="1"/>
</dbReference>
<dbReference type="Proteomes" id="UP001189624">
    <property type="component" value="Chromosome 4"/>
</dbReference>
<reference evidence="2" key="1">
    <citation type="submission" date="2023-10" db="EMBL/GenBank/DDBJ databases">
        <authorList>
            <person name="Domelevo Entfellner J.-B."/>
        </authorList>
    </citation>
    <scope>NUCLEOTIDE SEQUENCE</scope>
</reference>
<dbReference type="FunFam" id="3.90.550.50:FF:000006">
    <property type="entry name" value="Fringe-related protein-like"/>
    <property type="match status" value="1"/>
</dbReference>
<sequence length="469" mass="54162">MSLSSQEQLEMSGNISSTANNEDKNEEEEEEEEDIPYDELSQRQDTKVEHIVFGIAASSNLWDTRKEYIKVWWKPNQTRGVVWLDTKVRTQANEGLPQIRISEDTTKFKYTNSQGQRSALRISRVVTETLKLGMKNVRWFMMGDDDTVFIVDNVVRILSKYDHTQFYYVGSSSESHVQNIHFSYAMAYGGGGFAISYPLAKELAKMQDRCIQRYPALYGSDDRMQACMAELGVPITKELGFHQYDVYGDLLGLLGAHPVTPLMTLHHLDLVQPIFPMMNRVQSLRHLMKSVKQDSGSVMQQSICYDKKRFWSISISWGFVVQVLRGEVSPRELEKPTRTFLNWYKKADYTAYSFNTRPVTTDPCQKAFLFYMNRTRYDPVRKKIFGTYSRYKIKPPPCTSKSPSPEKIDTIIVSKRPDPLRWQRSPRRDCCRVLPTRKNRTMSIRVGTCEEGELSEHVGVETVHGNEVN</sequence>
<gene>
    <name evidence="2" type="ORF">AYBTSS11_LOCUS15543</name>
</gene>
<evidence type="ECO:0000313" key="2">
    <source>
        <dbReference type="EMBL" id="CAJ1952900.1"/>
    </source>
</evidence>
<dbReference type="EMBL" id="OY731401">
    <property type="protein sequence ID" value="CAJ1952900.1"/>
    <property type="molecule type" value="Genomic_DNA"/>
</dbReference>
<dbReference type="Pfam" id="PF04646">
    <property type="entry name" value="DUF604"/>
    <property type="match status" value="1"/>
</dbReference>
<feature type="compositionally biased region" description="Polar residues" evidence="1">
    <location>
        <begin position="1"/>
        <end position="20"/>
    </location>
</feature>
<dbReference type="InterPro" id="IPR006740">
    <property type="entry name" value="DUF604"/>
</dbReference>
<feature type="compositionally biased region" description="Acidic residues" evidence="1">
    <location>
        <begin position="24"/>
        <end position="37"/>
    </location>
</feature>